<organism evidence="2 3">
    <name type="scientific">Kribbella orskensis</name>
    <dbReference type="NCBI Taxonomy" id="2512216"/>
    <lineage>
        <taxon>Bacteria</taxon>
        <taxon>Bacillati</taxon>
        <taxon>Actinomycetota</taxon>
        <taxon>Actinomycetes</taxon>
        <taxon>Propionibacteriales</taxon>
        <taxon>Kribbellaceae</taxon>
        <taxon>Kribbella</taxon>
    </lineage>
</organism>
<sequence length="202" mass="21473">MTATTQRTIVPARAGRAVRVARGQFVRVTDLAGQQVGDLFAFPGDQTTEHLSASHTRLTTSRLFPALGETFVTTERRPILTLVEDTSPGYHDLLVAACDRARYDLLGAPDHPSCADNLTTALAALGLATPVVPQPVNVFMRVPVAADGTLESLPAATKPGDSITFRAELDCVVAVSSCPQDLTWLNGPGPTDLALDVLEDLR</sequence>
<feature type="domain" description="DUF1989" evidence="1">
    <location>
        <begin position="9"/>
        <end position="172"/>
    </location>
</feature>
<dbReference type="Pfam" id="PF09347">
    <property type="entry name" value="DUF1989"/>
    <property type="match status" value="1"/>
</dbReference>
<keyword evidence="3" id="KW-1185">Reference proteome</keyword>
<evidence type="ECO:0000259" key="1">
    <source>
        <dbReference type="Pfam" id="PF09347"/>
    </source>
</evidence>
<dbReference type="RefSeq" id="WP_132195874.1">
    <property type="nucleotide sequence ID" value="NZ_SLWM01000028.1"/>
</dbReference>
<dbReference type="InterPro" id="IPR018959">
    <property type="entry name" value="DUF1989"/>
</dbReference>
<dbReference type="PANTHER" id="PTHR31527:SF0">
    <property type="entry name" value="RE64534P"/>
    <property type="match status" value="1"/>
</dbReference>
<gene>
    <name evidence="2" type="ORF">EV644_12868</name>
</gene>
<dbReference type="EMBL" id="SLWM01000028">
    <property type="protein sequence ID" value="TCO11948.1"/>
    <property type="molecule type" value="Genomic_DNA"/>
</dbReference>
<proteinExistence type="predicted"/>
<evidence type="ECO:0000313" key="3">
    <source>
        <dbReference type="Proteomes" id="UP000295818"/>
    </source>
</evidence>
<accession>A0ABY2B9H1</accession>
<reference evidence="2 3" key="1">
    <citation type="journal article" date="2015" name="Stand. Genomic Sci.">
        <title>Genomic Encyclopedia of Bacterial and Archaeal Type Strains, Phase III: the genomes of soil and plant-associated and newly described type strains.</title>
        <authorList>
            <person name="Whitman W.B."/>
            <person name="Woyke T."/>
            <person name="Klenk H.P."/>
            <person name="Zhou Y."/>
            <person name="Lilburn T.G."/>
            <person name="Beck B.J."/>
            <person name="De Vos P."/>
            <person name="Vandamme P."/>
            <person name="Eisen J.A."/>
            <person name="Garrity G."/>
            <person name="Hugenholtz P."/>
            <person name="Kyrpides N.C."/>
        </authorList>
    </citation>
    <scope>NUCLEOTIDE SEQUENCE [LARGE SCALE GENOMIC DNA]</scope>
    <source>
        <strain evidence="2 3">VKM Ac-2538</strain>
    </source>
</reference>
<name>A0ABY2B9H1_9ACTN</name>
<dbReference type="Proteomes" id="UP000295818">
    <property type="component" value="Unassembled WGS sequence"/>
</dbReference>
<protein>
    <recommendedName>
        <fullName evidence="1">DUF1989 domain-containing protein</fullName>
    </recommendedName>
</protein>
<dbReference type="PANTHER" id="PTHR31527">
    <property type="entry name" value="RE64534P"/>
    <property type="match status" value="1"/>
</dbReference>
<evidence type="ECO:0000313" key="2">
    <source>
        <dbReference type="EMBL" id="TCO11948.1"/>
    </source>
</evidence>
<comment type="caution">
    <text evidence="2">The sequence shown here is derived from an EMBL/GenBank/DDBJ whole genome shotgun (WGS) entry which is preliminary data.</text>
</comment>